<proteinExistence type="predicted"/>
<feature type="region of interest" description="Disordered" evidence="1">
    <location>
        <begin position="1"/>
        <end position="45"/>
    </location>
</feature>
<dbReference type="AlphaFoldDB" id="A0A3P7Q134"/>
<sequence>MIFTFPPLQTTAPPPYNPGNNFLGGNYNLQSPQPPAPPQVPAVTPYVTSEDSNMVDYEDDGLQSPPVSVPNIVSFYSSLLIVSIQH</sequence>
<evidence type="ECO:0000313" key="2">
    <source>
        <dbReference type="EMBL" id="VDN24156.1"/>
    </source>
</evidence>
<gene>
    <name evidence="2" type="ORF">CGOC_LOCUS9765</name>
</gene>
<protein>
    <submittedName>
        <fullName evidence="2">Uncharacterized protein</fullName>
    </submittedName>
</protein>
<organism evidence="2 3">
    <name type="scientific">Cylicostephanus goldi</name>
    <name type="common">Nematode worm</name>
    <dbReference type="NCBI Taxonomy" id="71465"/>
    <lineage>
        <taxon>Eukaryota</taxon>
        <taxon>Metazoa</taxon>
        <taxon>Ecdysozoa</taxon>
        <taxon>Nematoda</taxon>
        <taxon>Chromadorea</taxon>
        <taxon>Rhabditida</taxon>
        <taxon>Rhabditina</taxon>
        <taxon>Rhabditomorpha</taxon>
        <taxon>Strongyloidea</taxon>
        <taxon>Strongylidae</taxon>
        <taxon>Cylicostephanus</taxon>
    </lineage>
</organism>
<dbReference type="EMBL" id="UYRV01108267">
    <property type="protein sequence ID" value="VDN24156.1"/>
    <property type="molecule type" value="Genomic_DNA"/>
</dbReference>
<dbReference type="OrthoDB" id="5775991at2759"/>
<evidence type="ECO:0000313" key="3">
    <source>
        <dbReference type="Proteomes" id="UP000271889"/>
    </source>
</evidence>
<keyword evidence="3" id="KW-1185">Reference proteome</keyword>
<accession>A0A3P7Q134</accession>
<evidence type="ECO:0000256" key="1">
    <source>
        <dbReference type="SAM" id="MobiDB-lite"/>
    </source>
</evidence>
<name>A0A3P7Q134_CYLGO</name>
<reference evidence="2 3" key="1">
    <citation type="submission" date="2018-11" db="EMBL/GenBank/DDBJ databases">
        <authorList>
            <consortium name="Pathogen Informatics"/>
        </authorList>
    </citation>
    <scope>NUCLEOTIDE SEQUENCE [LARGE SCALE GENOMIC DNA]</scope>
</reference>
<dbReference type="Proteomes" id="UP000271889">
    <property type="component" value="Unassembled WGS sequence"/>
</dbReference>